<dbReference type="AlphaFoldDB" id="A0A075JBY7"/>
<dbReference type="eggNOG" id="COG3385">
    <property type="taxonomic scope" value="Bacteria"/>
</dbReference>
<evidence type="ECO:0008006" key="3">
    <source>
        <dbReference type="Google" id="ProtNLM"/>
    </source>
</evidence>
<sequence>MQLSHSARAVFDEANLVSCAGLVPALSLAERAGWSEHLEALSVSSPNAAAKATCVVAGMLAGATGAGRMLAQAITTAKAAGAAGQLLCRADSAYYGRAFIAAAIRHGAWFSVTARANASINRAITSIEESAWTPIKYPHAVWDEDEQRWISDAEVAETPYVAFTSRRKAALRR</sequence>
<dbReference type="EMBL" id="CP008889">
    <property type="protein sequence ID" value="AIF39781.1"/>
    <property type="molecule type" value="Genomic_DNA"/>
</dbReference>
<reference evidence="1 2" key="1">
    <citation type="submission" date="2014-07" db="EMBL/GenBank/DDBJ databases">
        <title>Genome Sequencing of Dermacoccus nishinomiyaensis.</title>
        <authorList>
            <person name="Hong K.W."/>
            <person name="Chan K.G."/>
        </authorList>
    </citation>
    <scope>NUCLEOTIDE SEQUENCE [LARGE SCALE GENOMIC DNA]</scope>
    <source>
        <strain evidence="1 2">M25</strain>
    </source>
</reference>
<gene>
    <name evidence="1" type="ORF">HX89_00840</name>
</gene>
<evidence type="ECO:0000313" key="1">
    <source>
        <dbReference type="EMBL" id="AIF39781.1"/>
    </source>
</evidence>
<organism evidence="1 2">
    <name type="scientific">Dermacoccus nishinomiyaensis</name>
    <dbReference type="NCBI Taxonomy" id="1274"/>
    <lineage>
        <taxon>Bacteria</taxon>
        <taxon>Bacillati</taxon>
        <taxon>Actinomycetota</taxon>
        <taxon>Actinomycetes</taxon>
        <taxon>Micrococcales</taxon>
        <taxon>Dermacoccaceae</taxon>
        <taxon>Dermacoccus</taxon>
    </lineage>
</organism>
<evidence type="ECO:0000313" key="2">
    <source>
        <dbReference type="Proteomes" id="UP000027986"/>
    </source>
</evidence>
<dbReference type="KEGG" id="dni:HX89_00840"/>
<accession>A0A075JBY7</accession>
<dbReference type="HOGENOM" id="CLU_1545115_0_0_11"/>
<keyword evidence="2" id="KW-1185">Reference proteome</keyword>
<dbReference type="Proteomes" id="UP000027986">
    <property type="component" value="Chromosome"/>
</dbReference>
<name>A0A075JBY7_9MICO</name>
<proteinExistence type="predicted"/>
<protein>
    <recommendedName>
        <fullName evidence="3">IS1380 family transposase</fullName>
    </recommendedName>
</protein>